<evidence type="ECO:0000256" key="10">
    <source>
        <dbReference type="SAM" id="MobiDB-lite"/>
    </source>
</evidence>
<dbReference type="NCBIfam" id="TIGR00617">
    <property type="entry name" value="rpa1"/>
    <property type="match status" value="1"/>
</dbReference>
<feature type="domain" description="Replication factor A C-terminal" evidence="13">
    <location>
        <begin position="520"/>
        <end position="618"/>
    </location>
</feature>
<dbReference type="CDD" id="cd04476">
    <property type="entry name" value="RPA1_DBD_C"/>
    <property type="match status" value="1"/>
</dbReference>
<evidence type="ECO:0000256" key="2">
    <source>
        <dbReference type="ARBA" id="ARBA00005690"/>
    </source>
</evidence>
<dbReference type="Pfam" id="PF04057">
    <property type="entry name" value="Rep-A_N"/>
    <property type="match status" value="1"/>
</dbReference>
<feature type="region of interest" description="Disordered" evidence="10">
    <location>
        <begin position="115"/>
        <end position="178"/>
    </location>
</feature>
<evidence type="ECO:0000256" key="5">
    <source>
        <dbReference type="ARBA" id="ARBA00022771"/>
    </source>
</evidence>
<reference evidence="15 16" key="1">
    <citation type="submission" date="2019-02" db="EMBL/GenBank/DDBJ databases">
        <title>Genome sequencing of the rare red list fungi Antrodiella citrinella (Flaviporus citrinellus).</title>
        <authorList>
            <person name="Buettner E."/>
            <person name="Kellner H."/>
        </authorList>
    </citation>
    <scope>NUCLEOTIDE SEQUENCE [LARGE SCALE GENOMIC DNA]</scope>
    <source>
        <strain evidence="15 16">DSM 108506</strain>
    </source>
</reference>
<evidence type="ECO:0000313" key="16">
    <source>
        <dbReference type="Proteomes" id="UP000308730"/>
    </source>
</evidence>
<dbReference type="PANTHER" id="PTHR47165">
    <property type="entry name" value="OS03G0429900 PROTEIN"/>
    <property type="match status" value="1"/>
</dbReference>
<name>A0A4S4MQZ7_9APHY</name>
<dbReference type="InterPro" id="IPR013955">
    <property type="entry name" value="Rep_factor-A_C"/>
</dbReference>
<keyword evidence="4 9" id="KW-0479">Metal-binding</keyword>
<keyword evidence="6 9" id="KW-0862">Zinc</keyword>
<gene>
    <name evidence="15" type="ORF">EUX98_g5682</name>
</gene>
<dbReference type="CDD" id="cd04475">
    <property type="entry name" value="RPA1_DBD_B"/>
    <property type="match status" value="1"/>
</dbReference>
<evidence type="ECO:0000256" key="8">
    <source>
        <dbReference type="ARBA" id="ARBA00023242"/>
    </source>
</evidence>
<evidence type="ECO:0000259" key="11">
    <source>
        <dbReference type="Pfam" id="PF01336"/>
    </source>
</evidence>
<dbReference type="Pfam" id="PF01336">
    <property type="entry name" value="tRNA_anti-codon"/>
    <property type="match status" value="1"/>
</dbReference>
<sequence length="628" mass="69255">MTSHQLTAGICSRLNEPEHSDELLSSTPIVQILSVKRVGSTNGPNPIDRYRIIVSDGEHFLQSMLATQLNHFVDDGKINKNTICRLDKFTCNMVQEKRLLIVLAVTVLEQSTTKIGSPVGLQNPPGDAVASPATAQQTPAANALSTTSTAPAVSSSTTTTPAAVRGQGARSGRGPNIFPIEGLSPYQNNWTIRARVTNKSEIKTWSNQRGEGKLFNVTFMDESGEIRGTAFNMVADALYDKLEEGKVYFISKAKVNLAKKQFNNVANEYELGLEKNTEVEECRDSSNFPVVRYNFIDLAKLQDMAKDALCDVIAIVKEIGDATEFTSKFGKTSLKRELTVVDRSGFSVRLTLWAKNAEKFTHTDQPVVALKGVKVGDFGGRNLTMTSSSSLEVNPDIPESHALRGWFDAGGNSENFQSHTNAFSGGGAVAFNRAEMMSLEEVKVKELGGSDKTDYFSTKATVMHLKPENIAYPACPTQGCSKKVFDQHDGWRCEKCDRSFEKPEYRYASTTVTAGCASADPVSSRYMISMAVSDYSGQAWFQGFNDLGEVLFKRPANELVAIRDRDEAKFTKLVEDVTGQQFNFSCRAKQDTYNETTRTRYGVQKILPLDYAEEARHLMELLAAPWAQ</sequence>
<evidence type="ECO:0000256" key="6">
    <source>
        <dbReference type="ARBA" id="ARBA00022833"/>
    </source>
</evidence>
<dbReference type="GO" id="GO:0006281">
    <property type="term" value="P:DNA repair"/>
    <property type="evidence" value="ECO:0007669"/>
    <property type="project" value="InterPro"/>
</dbReference>
<dbReference type="Gene3D" id="2.40.50.140">
    <property type="entry name" value="Nucleic acid-binding proteins"/>
    <property type="match status" value="4"/>
</dbReference>
<dbReference type="Proteomes" id="UP000308730">
    <property type="component" value="Unassembled WGS sequence"/>
</dbReference>
<dbReference type="CDD" id="cd04474">
    <property type="entry name" value="RPA1_DBD_A"/>
    <property type="match status" value="1"/>
</dbReference>
<evidence type="ECO:0000256" key="7">
    <source>
        <dbReference type="ARBA" id="ARBA00023125"/>
    </source>
</evidence>
<dbReference type="FunFam" id="2.40.50.140:FF:000041">
    <property type="entry name" value="Replication protein A subunit"/>
    <property type="match status" value="1"/>
</dbReference>
<feature type="compositionally biased region" description="Low complexity" evidence="10">
    <location>
        <begin position="128"/>
        <end position="164"/>
    </location>
</feature>
<dbReference type="Pfam" id="PF08646">
    <property type="entry name" value="Rep_fac-A_C"/>
    <property type="match status" value="2"/>
</dbReference>
<dbReference type="SUPFAM" id="SSF50249">
    <property type="entry name" value="Nucleic acid-binding proteins"/>
    <property type="match status" value="4"/>
</dbReference>
<dbReference type="CDD" id="cd04477">
    <property type="entry name" value="RPA1N"/>
    <property type="match status" value="1"/>
</dbReference>
<dbReference type="PANTHER" id="PTHR47165:SF4">
    <property type="entry name" value="OS03G0429900 PROTEIN"/>
    <property type="match status" value="1"/>
</dbReference>
<dbReference type="OrthoDB" id="1751331at2759"/>
<feature type="domain" description="OB" evidence="11">
    <location>
        <begin position="190"/>
        <end position="270"/>
    </location>
</feature>
<keyword evidence="8 9" id="KW-0539">Nucleus</keyword>
<dbReference type="EMBL" id="SGPM01000175">
    <property type="protein sequence ID" value="THH28502.1"/>
    <property type="molecule type" value="Genomic_DNA"/>
</dbReference>
<comment type="function">
    <text evidence="9">As part of the replication protein A (RPA/RP-A), a single-stranded DNA-binding heterotrimeric complex, may play an essential role in DNA replication, recombination and repair. Binds and stabilizes single-stranded DNA intermediates, preventing complementary DNA reannealing and recruiting different proteins involved in DNA metabolism.</text>
</comment>
<evidence type="ECO:0000259" key="14">
    <source>
        <dbReference type="Pfam" id="PF16900"/>
    </source>
</evidence>
<dbReference type="InterPro" id="IPR007199">
    <property type="entry name" value="Rep_factor-A_N"/>
</dbReference>
<comment type="similarity">
    <text evidence="2 9">Belongs to the replication factor A protein 1 family.</text>
</comment>
<dbReference type="GO" id="GO:0003677">
    <property type="term" value="F:DNA binding"/>
    <property type="evidence" value="ECO:0007669"/>
    <property type="project" value="UniProtKB-KW"/>
</dbReference>
<evidence type="ECO:0000256" key="3">
    <source>
        <dbReference type="ARBA" id="ARBA00022705"/>
    </source>
</evidence>
<dbReference type="GO" id="GO:0007004">
    <property type="term" value="P:telomere maintenance via telomerase"/>
    <property type="evidence" value="ECO:0007669"/>
    <property type="project" value="UniProtKB-ARBA"/>
</dbReference>
<dbReference type="FunFam" id="2.40.50.140:FF:000117">
    <property type="entry name" value="Replication protein A subunit"/>
    <property type="match status" value="1"/>
</dbReference>
<evidence type="ECO:0000259" key="13">
    <source>
        <dbReference type="Pfam" id="PF08646"/>
    </source>
</evidence>
<accession>A0A4S4MQZ7</accession>
<feature type="domain" description="Replication factor A C-terminal" evidence="13">
    <location>
        <begin position="455"/>
        <end position="508"/>
    </location>
</feature>
<evidence type="ECO:0000313" key="15">
    <source>
        <dbReference type="EMBL" id="THH28502.1"/>
    </source>
</evidence>
<dbReference type="GO" id="GO:0006260">
    <property type="term" value="P:DNA replication"/>
    <property type="evidence" value="ECO:0007669"/>
    <property type="project" value="UniProtKB-KW"/>
</dbReference>
<comment type="subunit">
    <text evidence="9">Component of the heterotrimeric canonical replication protein A complex (RPA).</text>
</comment>
<keyword evidence="5 9" id="KW-0863">Zinc-finger</keyword>
<dbReference type="Pfam" id="PF16900">
    <property type="entry name" value="REPA_OB_2"/>
    <property type="match status" value="1"/>
</dbReference>
<evidence type="ECO:0000259" key="12">
    <source>
        <dbReference type="Pfam" id="PF04057"/>
    </source>
</evidence>
<dbReference type="InterPro" id="IPR012340">
    <property type="entry name" value="NA-bd_OB-fold"/>
</dbReference>
<organism evidence="15 16">
    <name type="scientific">Antrodiella citrinella</name>
    <dbReference type="NCBI Taxonomy" id="2447956"/>
    <lineage>
        <taxon>Eukaryota</taxon>
        <taxon>Fungi</taxon>
        <taxon>Dikarya</taxon>
        <taxon>Basidiomycota</taxon>
        <taxon>Agaricomycotina</taxon>
        <taxon>Agaricomycetes</taxon>
        <taxon>Polyporales</taxon>
        <taxon>Steccherinaceae</taxon>
        <taxon>Antrodiella</taxon>
    </lineage>
</organism>
<protein>
    <recommendedName>
        <fullName evidence="9">Replication protein A subunit</fullName>
    </recommendedName>
</protein>
<dbReference type="FunFam" id="2.40.50.140:FF:000064">
    <property type="entry name" value="Replication protein A subunit"/>
    <property type="match status" value="1"/>
</dbReference>
<dbReference type="GO" id="GO:0008270">
    <property type="term" value="F:zinc ion binding"/>
    <property type="evidence" value="ECO:0007669"/>
    <property type="project" value="UniProtKB-KW"/>
</dbReference>
<dbReference type="InterPro" id="IPR047192">
    <property type="entry name" value="Euk_RPA1_DBD_C"/>
</dbReference>
<feature type="domain" description="Replication protein A OB" evidence="14">
    <location>
        <begin position="298"/>
        <end position="394"/>
    </location>
</feature>
<dbReference type="GO" id="GO:0000781">
    <property type="term" value="C:chromosome, telomeric region"/>
    <property type="evidence" value="ECO:0007669"/>
    <property type="project" value="UniProtKB-ARBA"/>
</dbReference>
<dbReference type="InterPro" id="IPR004591">
    <property type="entry name" value="Rfa1"/>
</dbReference>
<feature type="domain" description="Replication factor-A protein 1 N-terminal" evidence="12">
    <location>
        <begin position="22"/>
        <end position="109"/>
    </location>
</feature>
<keyword evidence="16" id="KW-1185">Reference proteome</keyword>
<dbReference type="InterPro" id="IPR004365">
    <property type="entry name" value="NA-bd_OB_tRNA"/>
</dbReference>
<dbReference type="InterPro" id="IPR031657">
    <property type="entry name" value="REPA_OB_2"/>
</dbReference>
<dbReference type="GO" id="GO:0006310">
    <property type="term" value="P:DNA recombination"/>
    <property type="evidence" value="ECO:0007669"/>
    <property type="project" value="InterPro"/>
</dbReference>
<evidence type="ECO:0000256" key="9">
    <source>
        <dbReference type="RuleBase" id="RU364130"/>
    </source>
</evidence>
<keyword evidence="7 9" id="KW-0238">DNA-binding</keyword>
<comment type="subcellular location">
    <subcellularLocation>
        <location evidence="1 9">Nucleus</location>
    </subcellularLocation>
</comment>
<dbReference type="AlphaFoldDB" id="A0A4S4MQZ7"/>
<dbReference type="GO" id="GO:0005662">
    <property type="term" value="C:DNA replication factor A complex"/>
    <property type="evidence" value="ECO:0007669"/>
    <property type="project" value="UniProtKB-ARBA"/>
</dbReference>
<comment type="caution">
    <text evidence="15">The sequence shown here is derived from an EMBL/GenBank/DDBJ whole genome shotgun (WGS) entry which is preliminary data.</text>
</comment>
<evidence type="ECO:0000256" key="4">
    <source>
        <dbReference type="ARBA" id="ARBA00022723"/>
    </source>
</evidence>
<keyword evidence="3 9" id="KW-0235">DNA replication</keyword>
<proteinExistence type="inferred from homology"/>
<evidence type="ECO:0000256" key="1">
    <source>
        <dbReference type="ARBA" id="ARBA00004123"/>
    </source>
</evidence>